<evidence type="ECO:0000313" key="2">
    <source>
        <dbReference type="Proteomes" id="UP000236738"/>
    </source>
</evidence>
<reference evidence="2" key="1">
    <citation type="submission" date="2016-10" db="EMBL/GenBank/DDBJ databases">
        <authorList>
            <person name="Varghese N."/>
            <person name="Submissions S."/>
        </authorList>
    </citation>
    <scope>NUCLEOTIDE SEQUENCE [LARGE SCALE GENOMIC DNA]</scope>
    <source>
        <strain evidence="2">DSM 21580</strain>
    </source>
</reference>
<dbReference type="RefSeq" id="WP_103912921.1">
    <property type="nucleotide sequence ID" value="NZ_FNUS01000001.1"/>
</dbReference>
<proteinExistence type="predicted"/>
<organism evidence="1 2">
    <name type="scientific">Halpernia humi</name>
    <dbReference type="NCBI Taxonomy" id="493375"/>
    <lineage>
        <taxon>Bacteria</taxon>
        <taxon>Pseudomonadati</taxon>
        <taxon>Bacteroidota</taxon>
        <taxon>Flavobacteriia</taxon>
        <taxon>Flavobacteriales</taxon>
        <taxon>Weeksellaceae</taxon>
        <taxon>Chryseobacterium group</taxon>
        <taxon>Halpernia</taxon>
    </lineage>
</organism>
<sequence length="119" mass="13176">MKKSVFIAAILGLSLMACKKENKTNAENDAPNLNSLKMDENKSYTYLATNSDRANLSFQNDGDNHTITIKANNMKYVLDKKDADSASMVFERNGVSAKLTKDSLNIMQGDKVIPLVRTN</sequence>
<dbReference type="PROSITE" id="PS51257">
    <property type="entry name" value="PROKAR_LIPOPROTEIN"/>
    <property type="match status" value="1"/>
</dbReference>
<keyword evidence="2" id="KW-1185">Reference proteome</keyword>
<dbReference type="OrthoDB" id="1260148at2"/>
<evidence type="ECO:0000313" key="1">
    <source>
        <dbReference type="EMBL" id="SEF79395.1"/>
    </source>
</evidence>
<dbReference type="EMBL" id="FNUS01000001">
    <property type="protein sequence ID" value="SEF79395.1"/>
    <property type="molecule type" value="Genomic_DNA"/>
</dbReference>
<name>A0A1H5UWC8_9FLAO</name>
<dbReference type="AlphaFoldDB" id="A0A1H5UWC8"/>
<dbReference type="Proteomes" id="UP000236738">
    <property type="component" value="Unassembled WGS sequence"/>
</dbReference>
<gene>
    <name evidence="1" type="ORF">SAMN05421847_0952</name>
</gene>
<protein>
    <submittedName>
        <fullName evidence="1">Uncharacterized protein</fullName>
    </submittedName>
</protein>
<accession>A0A1H5UWC8</accession>